<dbReference type="AlphaFoldDB" id="A0AA89C695"/>
<organism evidence="1 2">
    <name type="scientific">Pinctada imbricata</name>
    <name type="common">Atlantic pearl-oyster</name>
    <name type="synonym">Pinctada martensii</name>
    <dbReference type="NCBI Taxonomy" id="66713"/>
    <lineage>
        <taxon>Eukaryota</taxon>
        <taxon>Metazoa</taxon>
        <taxon>Spiralia</taxon>
        <taxon>Lophotrochozoa</taxon>
        <taxon>Mollusca</taxon>
        <taxon>Bivalvia</taxon>
        <taxon>Autobranchia</taxon>
        <taxon>Pteriomorphia</taxon>
        <taxon>Pterioida</taxon>
        <taxon>Pterioidea</taxon>
        <taxon>Pteriidae</taxon>
        <taxon>Pinctada</taxon>
    </lineage>
</organism>
<dbReference type="SUPFAM" id="SSF56219">
    <property type="entry name" value="DNase I-like"/>
    <property type="match status" value="1"/>
</dbReference>
<dbReference type="Proteomes" id="UP001186944">
    <property type="component" value="Unassembled WGS sequence"/>
</dbReference>
<dbReference type="EMBL" id="VSWD01000001">
    <property type="protein sequence ID" value="KAK3108055.1"/>
    <property type="molecule type" value="Genomic_DNA"/>
</dbReference>
<proteinExistence type="predicted"/>
<keyword evidence="2" id="KW-1185">Reference proteome</keyword>
<protein>
    <recommendedName>
        <fullName evidence="3">Craniofacial development protein 2-like protein</fullName>
    </recommendedName>
</protein>
<dbReference type="InterPro" id="IPR036691">
    <property type="entry name" value="Endo/exonu/phosph_ase_sf"/>
</dbReference>
<dbReference type="Gene3D" id="3.60.10.10">
    <property type="entry name" value="Endonuclease/exonuclease/phosphatase"/>
    <property type="match status" value="1"/>
</dbReference>
<name>A0AA89C695_PINIB</name>
<evidence type="ECO:0008006" key="3">
    <source>
        <dbReference type="Google" id="ProtNLM"/>
    </source>
</evidence>
<evidence type="ECO:0000313" key="1">
    <source>
        <dbReference type="EMBL" id="KAK3108055.1"/>
    </source>
</evidence>
<sequence>MGDLNAKVGMDNIGNESVTGKEGIGIRNENGETFIELCQFKNLIIGGTRFQKKDIYKATWVSPNRRTKNRIDHIAVNTKWKSSLLDVSACRGADVGSDHYLVTGEIRLFKVAEKKTDEEYIRKQTI</sequence>
<evidence type="ECO:0000313" key="2">
    <source>
        <dbReference type="Proteomes" id="UP001186944"/>
    </source>
</evidence>
<reference evidence="1" key="1">
    <citation type="submission" date="2019-08" db="EMBL/GenBank/DDBJ databases">
        <title>The improved chromosome-level genome for the pearl oyster Pinctada fucata martensii using PacBio sequencing and Hi-C.</title>
        <authorList>
            <person name="Zheng Z."/>
        </authorList>
    </citation>
    <scope>NUCLEOTIDE SEQUENCE</scope>
    <source>
        <strain evidence="1">ZZ-2019</strain>
        <tissue evidence="1">Adductor muscle</tissue>
    </source>
</reference>
<accession>A0AA89C695</accession>
<comment type="caution">
    <text evidence="1">The sequence shown here is derived from an EMBL/GenBank/DDBJ whole genome shotgun (WGS) entry which is preliminary data.</text>
</comment>
<gene>
    <name evidence="1" type="ORF">FSP39_000335</name>
</gene>